<protein>
    <submittedName>
        <fullName evidence="2">Uncharacterized protein PFB0145c-like</fullName>
    </submittedName>
</protein>
<name>A0A6P7GXL4_DIAVI</name>
<proteinExistence type="predicted"/>
<dbReference type="GO" id="GO:0005764">
    <property type="term" value="C:lysosome"/>
    <property type="evidence" value="ECO:0007669"/>
    <property type="project" value="TreeGrafter"/>
</dbReference>
<feature type="coiled-coil region" evidence="1">
    <location>
        <begin position="1866"/>
        <end position="1942"/>
    </location>
</feature>
<dbReference type="GO" id="GO:0072383">
    <property type="term" value="P:plus-end-directed vesicle transport along microtubule"/>
    <property type="evidence" value="ECO:0007669"/>
    <property type="project" value="TreeGrafter"/>
</dbReference>
<gene>
    <name evidence="2" type="primary">LOC114344158</name>
</gene>
<dbReference type="PANTHER" id="PTHR46753">
    <property type="entry name" value="FYVE AND COILED-COIL DOMAIN-CONTAINING PROTEIN 1"/>
    <property type="match status" value="1"/>
</dbReference>
<organism evidence="2">
    <name type="scientific">Diabrotica virgifera virgifera</name>
    <name type="common">western corn rootworm</name>
    <dbReference type="NCBI Taxonomy" id="50390"/>
    <lineage>
        <taxon>Eukaryota</taxon>
        <taxon>Metazoa</taxon>
        <taxon>Ecdysozoa</taxon>
        <taxon>Arthropoda</taxon>
        <taxon>Hexapoda</taxon>
        <taxon>Insecta</taxon>
        <taxon>Pterygota</taxon>
        <taxon>Neoptera</taxon>
        <taxon>Endopterygota</taxon>
        <taxon>Coleoptera</taxon>
        <taxon>Polyphaga</taxon>
        <taxon>Cucujiformia</taxon>
        <taxon>Chrysomeloidea</taxon>
        <taxon>Chrysomelidae</taxon>
        <taxon>Galerucinae</taxon>
        <taxon>Diabroticina</taxon>
        <taxon>Diabroticites</taxon>
        <taxon>Diabrotica</taxon>
    </lineage>
</organism>
<feature type="coiled-coil region" evidence="1">
    <location>
        <begin position="1986"/>
        <end position="2069"/>
    </location>
</feature>
<feature type="coiled-coil region" evidence="1">
    <location>
        <begin position="998"/>
        <end position="1124"/>
    </location>
</feature>
<dbReference type="InParanoid" id="A0A6P7GXL4"/>
<dbReference type="PANTHER" id="PTHR46753:SF2">
    <property type="entry name" value="FYVE AND COILED-COIL DOMAIN-CONTAINING PROTEIN 1"/>
    <property type="match status" value="1"/>
</dbReference>
<evidence type="ECO:0000256" key="1">
    <source>
        <dbReference type="SAM" id="Coils"/>
    </source>
</evidence>
<sequence length="2390" mass="277289">MENPLWERVLIDWVNCLKLSNPIQKLDDLRDGLFFSNLHKLTKKSSDTDCDILTYIFDVLNEHYSDFIIHNKTIIHLSDLPKDDLCAITSLLMHYTIMHDRRDVLTSPLCYNLQEFTQIKIRSFLEKVQDNVNHAELARIINSCIEDNRNYNFISSPLHTSRNSPLHDVLKTPAVKSTRLFERDKEIAKLKANLELVQEEKEIAEKDLQSQIERNKKLEKQLGQKTVEISNLRSEVLELENRTPPHYRDKDYREMQKILRTKVDSLEQILEQSDKENLELREERDKERAQVKQLESRCKTWLEKFIDADNNLTSITENYKELQLKNENLQEHCRELEALLDELKPKAINDTIIEESFQTLSRRSRSLGSQSEGEDLAHSVIDVQLKELQKENQAIKANLDHEQNNCNQLRDEIDTLTLETSVLNGEKIQLELELQAANGKIEEFTMNYQELHENWKILTQNKNFLEAAKAGLINENQNMQKSIEKLTNDAGELSKLLAKCKEEKDLLEETINNLTASKQLIETEFKTMINEKTSIEDCLTETISKLHLSSMLNSEYLEKLNIAKTERNNLEEEIRNLKNNNEHLLKTYQELNMQFETVNNNLVDVSSKLEESSELNKKLEQKIHELNTELQNLTNKSEDLSNEKKDILEQLKNKCTIVAELSSSIQELQNDKLTLTEELGTVISGNEALLEEVDKTRQELHQVLVEKDELLQREQEEKFEIEQKFKNAEIQLSDKIDDNTRLKKTLEDIVKAKEDLQQQLDTTKTAYDKLMLDIIDLNDELTKMTEDRNNVIREKENISNTLDTLQISLVKVHDEAHILSVELESSKESFGQLLTLKNDIEQQLQAVVSEKCGMETELKEISSKLEECSVLNSQYLEKLTAATNEKVAIDAEKQELINKCKELGDSNNVISKEKEDVLTELENKSQLIIEMSFKLSESEEENTEIKENLDKTLAEKVQLNENYESVKLLLDQTISEKNVLDEELTKTVNQKDEILNEKNRVQKDFENSQTSYEELLQNLDLIEKERGNQLERYTEHLNSMLENIETVKNTHTQDVNSLKQIIAELNKQMNALANTLEEATTSRDELSEKLTKCQEECNAFLVTNNDLENQLREALNNNEDIKKCSENILSEKHNISEELKNTNAKFHDLEVVHENLRVENNTLRDSITALRSDNSQLSEKLAKVTEHLESAIEDFSTENKLITEKLNEKAEVLQNAILEKDTLTEKLTEKEEILEKIILEKNTLAEQFNEKEDMLEKFISEKDSLTENLNEKEEFIKKVFVERDSLTEKLNEKEEIIKKIILEKDMSTEKLNEKEKIFEKIILEKDTLTEKLTEKEEILEKVILEKNMLTEKLTEKGDILEKIILEKDSLTEKVAALENELISKNQTTLEEETKFECAILEQMEVAKQLQSENVTLTDKLATLIIENETTSAKLNECTEKISEITASLKTTLEEKDSIFNSYKDAEDKLIVARKEVDTVTLELNKVIQELNQCQLNKEESILEQMEVAKQLQAENVKLSDKLAVLTVENETTSAKLNECTEKISEITASLKTTLEEKDSIFNSYKDAEDKLIVARKEVDTVTLELNKVIQELNQCQLNKEESILEQMEIAKQLQSENVTLTEKLAALIIENETTSAKFNECTEKNSEISASLKKTLEEKDSISNNYKDAEDKMVVACKEVDTITVELNRVTQELNQCQLNKEEEIRNLKLDITRLTTEKVQLDDTIKKVIEEKSVISKFFDLNNNELQNIQQKHDELLEALQESNRIVGNLQEERGQLLAEIENLTKVKNEFSEQLDRVSQENVDATEKIQSLLKKNFETSEECKSLNEKIDQLTGENADMLGTFTTLSHDLDEKIRNEAILESACETLRAQLDEKSEILDKLSEEHKDIFDIVDKLSQEIMDNKKTIDLLSAEKMQLTQQVSDLLNQIQDLIQEKNKLIECVDLTTKELQKVKKDRNEILEGQTKIMKETQSNLILAHQSSVEIKNDLMKRIEMAETEKDILRKQVEEDTKKIQDTYMSVMTTNSKLELEIINLRKKIEDKNQKLNEYVQIKEAYEKLLEENSRLMTEVDTIKYKRSRDREEFVNLLKKEREDATARESKRVKEVRNEYEGKLEKMKEKMLKLYRVEVGKQMMKVNAEQSETVCFVKTIEDLRNDLFEAQQKLHMLETERDMLRINEAQMNRNVQASRESLRSIPDARDSIRSSVTSLRSIGTKNRMETVQMVQRGKSTSTSVLPRQNREVERKTVTLPRRVAELQETVTISRRTSLTNVPSMPMEDEDDDFNNKYLADLKAGHCVIGDSVKESNVRFSELAWRNSLVPPHLKSSYPLETQFASPSKFKDDELKVKLAYNIRNYFIKGGVWFENFEIFVFFIILNKSTYLQEYSLKISV</sequence>
<feature type="coiled-coil region" evidence="1">
    <location>
        <begin position="180"/>
        <end position="346"/>
    </location>
</feature>
<dbReference type="GO" id="GO:1901098">
    <property type="term" value="P:positive regulation of autophagosome maturation"/>
    <property type="evidence" value="ECO:0007669"/>
    <property type="project" value="TreeGrafter"/>
</dbReference>
<dbReference type="GO" id="GO:0005776">
    <property type="term" value="C:autophagosome"/>
    <property type="evidence" value="ECO:0007669"/>
    <property type="project" value="TreeGrafter"/>
</dbReference>
<feature type="coiled-coil region" evidence="1">
    <location>
        <begin position="935"/>
        <end position="962"/>
    </location>
</feature>
<keyword evidence="1" id="KW-0175">Coiled coil</keyword>
<feature type="coiled-coil region" evidence="1">
    <location>
        <begin position="1174"/>
        <end position="1426"/>
    </location>
</feature>
<dbReference type="FunCoup" id="A0A6P7GXL4">
    <property type="interactions" value="120"/>
</dbReference>
<reference evidence="2" key="1">
    <citation type="submission" date="2025-08" db="UniProtKB">
        <authorList>
            <consortium name="RefSeq"/>
        </authorList>
    </citation>
    <scope>IDENTIFICATION</scope>
    <source>
        <tissue evidence="2">Whole insect</tissue>
    </source>
</reference>
<accession>A0A6P7GXL4</accession>
<feature type="coiled-coil region" evidence="1">
    <location>
        <begin position="385"/>
        <end position="524"/>
    </location>
</feature>
<feature type="coiled-coil region" evidence="1">
    <location>
        <begin position="1462"/>
        <end position="1528"/>
    </location>
</feature>
<dbReference type="GO" id="GO:0005770">
    <property type="term" value="C:late endosome"/>
    <property type="evidence" value="ECO:0007669"/>
    <property type="project" value="TreeGrafter"/>
</dbReference>
<dbReference type="SUPFAM" id="SSF116907">
    <property type="entry name" value="Hook domain"/>
    <property type="match status" value="1"/>
</dbReference>
<feature type="coiled-coil region" evidence="1">
    <location>
        <begin position="1610"/>
        <end position="1837"/>
    </location>
</feature>
<feature type="coiled-coil region" evidence="1">
    <location>
        <begin position="553"/>
        <end position="794"/>
    </location>
</feature>
<dbReference type="RefSeq" id="XP_028150807.1">
    <property type="nucleotide sequence ID" value="XM_028295006.1"/>
</dbReference>
<evidence type="ECO:0000313" key="2">
    <source>
        <dbReference type="RefSeq" id="XP_028150807.1"/>
    </source>
</evidence>
<feature type="coiled-coil region" evidence="1">
    <location>
        <begin position="2100"/>
        <end position="2177"/>
    </location>
</feature>